<dbReference type="PANTHER" id="PTHR30572:SF4">
    <property type="entry name" value="ABC TRANSPORTER PERMEASE YTRF"/>
    <property type="match status" value="1"/>
</dbReference>
<feature type="transmembrane region" description="Helical" evidence="7">
    <location>
        <begin position="602"/>
        <end position="632"/>
    </location>
</feature>
<keyword evidence="2" id="KW-1003">Cell membrane</keyword>
<feature type="domain" description="ABC3 transporter permease C-terminal" evidence="8">
    <location>
        <begin position="116"/>
        <end position="225"/>
    </location>
</feature>
<evidence type="ECO:0000259" key="8">
    <source>
        <dbReference type="Pfam" id="PF02687"/>
    </source>
</evidence>
<dbReference type="InterPro" id="IPR003838">
    <property type="entry name" value="ABC3_permease_C"/>
</dbReference>
<dbReference type="Proteomes" id="UP001201873">
    <property type="component" value="Unassembled WGS sequence"/>
</dbReference>
<keyword evidence="4 7" id="KW-1133">Transmembrane helix</keyword>
<feature type="transmembrane region" description="Helical" evidence="7">
    <location>
        <begin position="256"/>
        <end position="275"/>
    </location>
</feature>
<keyword evidence="3 7" id="KW-0812">Transmembrane</keyword>
<evidence type="ECO:0000256" key="5">
    <source>
        <dbReference type="ARBA" id="ARBA00023136"/>
    </source>
</evidence>
<feature type="transmembrane region" description="Helical" evidence="7">
    <location>
        <begin position="281"/>
        <end position="306"/>
    </location>
</feature>
<keyword evidence="5 7" id="KW-0472">Membrane</keyword>
<feature type="transmembrane region" description="Helical" evidence="7">
    <location>
        <begin position="207"/>
        <end position="235"/>
    </location>
</feature>
<dbReference type="Pfam" id="PF02687">
    <property type="entry name" value="FtsX"/>
    <property type="match status" value="2"/>
</dbReference>
<keyword evidence="10" id="KW-1185">Reference proteome</keyword>
<dbReference type="RefSeq" id="WP_248826004.1">
    <property type="nucleotide sequence ID" value="NZ_JALKFT010000022.1"/>
</dbReference>
<proteinExistence type="inferred from homology"/>
<feature type="transmembrane region" description="Helical" evidence="7">
    <location>
        <begin position="158"/>
        <end position="187"/>
    </location>
</feature>
<dbReference type="PANTHER" id="PTHR30572">
    <property type="entry name" value="MEMBRANE COMPONENT OF TRANSPORTER-RELATED"/>
    <property type="match status" value="1"/>
</dbReference>
<feature type="domain" description="ABC3 transporter permease C-terminal" evidence="8">
    <location>
        <begin position="562"/>
        <end position="677"/>
    </location>
</feature>
<dbReference type="InterPro" id="IPR050250">
    <property type="entry name" value="Macrolide_Exporter_MacB"/>
</dbReference>
<comment type="subcellular location">
    <subcellularLocation>
        <location evidence="1">Cell membrane</location>
        <topology evidence="1">Multi-pass membrane protein</topology>
    </subcellularLocation>
</comment>
<evidence type="ECO:0000313" key="10">
    <source>
        <dbReference type="Proteomes" id="UP001201873"/>
    </source>
</evidence>
<feature type="transmembrane region" description="Helical" evidence="7">
    <location>
        <begin position="652"/>
        <end position="675"/>
    </location>
</feature>
<protein>
    <submittedName>
        <fullName evidence="9">ABC transporter permease</fullName>
    </submittedName>
</protein>
<evidence type="ECO:0000256" key="3">
    <source>
        <dbReference type="ARBA" id="ARBA00022692"/>
    </source>
</evidence>
<evidence type="ECO:0000256" key="7">
    <source>
        <dbReference type="SAM" id="Phobius"/>
    </source>
</evidence>
<evidence type="ECO:0000256" key="1">
    <source>
        <dbReference type="ARBA" id="ARBA00004651"/>
    </source>
</evidence>
<feature type="transmembrane region" description="Helical" evidence="7">
    <location>
        <begin position="562"/>
        <end position="581"/>
    </location>
</feature>
<comment type="similarity">
    <text evidence="6">Belongs to the ABC-4 integral membrane protein family.</text>
</comment>
<name>A0ABT0K1Y8_9ACTN</name>
<feature type="transmembrane region" description="Helical" evidence="7">
    <location>
        <begin position="339"/>
        <end position="363"/>
    </location>
</feature>
<feature type="transmembrane region" description="Helical" evidence="7">
    <location>
        <begin position="112"/>
        <end position="137"/>
    </location>
</feature>
<sequence>MVLAGAPRDMVGRQVSVLTVAGPASYRVSGVTAATSFEQAIFFADDRAAELSPPINAAVVYGSADRLRQSTARVNRDQPDRPRELVLTGNARHDADPGRADERMALRSVTGLLGVTAGLAAIVTIFLVSATFAFSVHQRQRELALLRLAGGTPRQIRTIVLAEAALVGLVAATLGALIGLVGSPLLARWLVARQVAPEWFQVRLTPLVLVTLAGVLLTGVCVALAGAALGCLRAGRIRPIEALRQSQVSRSGMGPARWMLGLFTLLLGIALLWLVPLADPLVAIGLNQGFGVVLIVAVALLAPLAIRPVTEVATLPLVLGPGATGLLIRQTTLASVRRAAATAVPVLITLGLAAALLGSLATLNAAKSHELNRSLSSQFTVVSKTGPGLDRSVADQVAELPGVTSEPVYQVQLYGPQRGSTSLVQYEAQAVQPAALRTLFDLQVVAGSVTGLNDGTILIDQEWGRKVGDRVTVVFGDGTRAQLTVAAVLRTGFGNNSAFVTPSHAGQLLAERIDVGGPAGLSAAMIAAAVHRPDVTVLATTEWARTTDRHQIEHSRQNATTVLLIVLLYSGLATVNTIVMATAARGREFAALRLAGAGRWRIVLISTAETLLAVLVGVLLAAIATTLSLAGLRDAIRDVTDSSSIVIEWGTLASLAGVIIVIAILSTAIPCLLVMRARPIQLVGNRE</sequence>
<evidence type="ECO:0000313" key="9">
    <source>
        <dbReference type="EMBL" id="MCK9877829.1"/>
    </source>
</evidence>
<dbReference type="EMBL" id="JALKFT010000022">
    <property type="protein sequence ID" value="MCK9877829.1"/>
    <property type="molecule type" value="Genomic_DNA"/>
</dbReference>
<evidence type="ECO:0000256" key="4">
    <source>
        <dbReference type="ARBA" id="ARBA00022989"/>
    </source>
</evidence>
<evidence type="ECO:0000256" key="6">
    <source>
        <dbReference type="ARBA" id="ARBA00038076"/>
    </source>
</evidence>
<comment type="caution">
    <text evidence="9">The sequence shown here is derived from an EMBL/GenBank/DDBJ whole genome shotgun (WGS) entry which is preliminary data.</text>
</comment>
<gene>
    <name evidence="9" type="ORF">MXD59_18950</name>
</gene>
<organism evidence="9 10">
    <name type="scientific">Frankia umida</name>
    <dbReference type="NCBI Taxonomy" id="573489"/>
    <lineage>
        <taxon>Bacteria</taxon>
        <taxon>Bacillati</taxon>
        <taxon>Actinomycetota</taxon>
        <taxon>Actinomycetes</taxon>
        <taxon>Frankiales</taxon>
        <taxon>Frankiaceae</taxon>
        <taxon>Frankia</taxon>
    </lineage>
</organism>
<accession>A0ABT0K1Y8</accession>
<evidence type="ECO:0000256" key="2">
    <source>
        <dbReference type="ARBA" id="ARBA00022475"/>
    </source>
</evidence>
<reference evidence="9 10" key="1">
    <citation type="submission" date="2022-04" db="EMBL/GenBank/DDBJ databases">
        <title>Genome diversity in the genus Frankia.</title>
        <authorList>
            <person name="Carlos-Shanley C."/>
            <person name="Hahn D."/>
        </authorList>
    </citation>
    <scope>NUCLEOTIDE SEQUENCE [LARGE SCALE GENOMIC DNA]</scope>
    <source>
        <strain evidence="9 10">Ag45/Mut15</strain>
    </source>
</reference>